<sequence>MVASVGCHNSGGSAQDGVGLETGKYHPLHRNLFSSIMAKEDGENMLSLKLLGDNQCKKVLFAEAGKDLVDFLFHVVTLPVGSVIRLLEPNGMEGCVWHLSMKGSFPIQAKHLPCLLVSESLGLFKSH</sequence>
<protein>
    <submittedName>
        <fullName evidence="1">Uncharacterized protein</fullName>
    </submittedName>
</protein>
<proteinExistence type="predicted"/>
<gene>
    <name evidence="1" type="ORF">MLD38_011186</name>
</gene>
<accession>A0ACB9R296</accession>
<dbReference type="Proteomes" id="UP001057402">
    <property type="component" value="Chromosome 4"/>
</dbReference>
<evidence type="ECO:0000313" key="1">
    <source>
        <dbReference type="EMBL" id="KAI4373015.1"/>
    </source>
</evidence>
<organism evidence="1 2">
    <name type="scientific">Melastoma candidum</name>
    <dbReference type="NCBI Taxonomy" id="119954"/>
    <lineage>
        <taxon>Eukaryota</taxon>
        <taxon>Viridiplantae</taxon>
        <taxon>Streptophyta</taxon>
        <taxon>Embryophyta</taxon>
        <taxon>Tracheophyta</taxon>
        <taxon>Spermatophyta</taxon>
        <taxon>Magnoliopsida</taxon>
        <taxon>eudicotyledons</taxon>
        <taxon>Gunneridae</taxon>
        <taxon>Pentapetalae</taxon>
        <taxon>rosids</taxon>
        <taxon>malvids</taxon>
        <taxon>Myrtales</taxon>
        <taxon>Melastomataceae</taxon>
        <taxon>Melastomatoideae</taxon>
        <taxon>Melastomateae</taxon>
        <taxon>Melastoma</taxon>
    </lineage>
</organism>
<name>A0ACB9R296_9MYRT</name>
<reference evidence="2" key="1">
    <citation type="journal article" date="2023" name="Front. Plant Sci.">
        <title>Chromosomal-level genome assembly of Melastoma candidum provides insights into trichome evolution.</title>
        <authorList>
            <person name="Zhong Y."/>
            <person name="Wu W."/>
            <person name="Sun C."/>
            <person name="Zou P."/>
            <person name="Liu Y."/>
            <person name="Dai S."/>
            <person name="Zhou R."/>
        </authorList>
    </citation>
    <scope>NUCLEOTIDE SEQUENCE [LARGE SCALE GENOMIC DNA]</scope>
</reference>
<keyword evidence="2" id="KW-1185">Reference proteome</keyword>
<comment type="caution">
    <text evidence="1">The sequence shown here is derived from an EMBL/GenBank/DDBJ whole genome shotgun (WGS) entry which is preliminary data.</text>
</comment>
<evidence type="ECO:0000313" key="2">
    <source>
        <dbReference type="Proteomes" id="UP001057402"/>
    </source>
</evidence>
<dbReference type="EMBL" id="CM042883">
    <property type="protein sequence ID" value="KAI4373015.1"/>
    <property type="molecule type" value="Genomic_DNA"/>
</dbReference>